<dbReference type="Proteomes" id="UP000659084">
    <property type="component" value="Unassembled WGS sequence"/>
</dbReference>
<evidence type="ECO:0000256" key="4">
    <source>
        <dbReference type="ARBA" id="ARBA00023172"/>
    </source>
</evidence>
<dbReference type="InterPro" id="IPR013762">
    <property type="entry name" value="Integrase-like_cat_sf"/>
</dbReference>
<comment type="similarity">
    <text evidence="1">Belongs to the 'phage' integrase family.</text>
</comment>
<dbReference type="InterPro" id="IPR010998">
    <property type="entry name" value="Integrase_recombinase_N"/>
</dbReference>
<reference evidence="7" key="1">
    <citation type="submission" date="2020-08" db="EMBL/GenBank/DDBJ databases">
        <title>Food and environmental bacterial isolates.</title>
        <authorList>
            <person name="Richter L."/>
            <person name="Du Plessis E.M."/>
            <person name="Duvenage S."/>
            <person name="Allam M."/>
            <person name="Korsten L."/>
        </authorList>
    </citation>
    <scope>NUCLEOTIDE SEQUENCE</scope>
    <source>
        <strain evidence="7">UPMP2127</strain>
    </source>
</reference>
<evidence type="ECO:0000256" key="3">
    <source>
        <dbReference type="ARBA" id="ARBA00023125"/>
    </source>
</evidence>
<sequence length="393" mass="44471">MCTHLAKRGSRYYFRRRIPLALIPHFQRTEIVKALGTSNRSEAERLARLEGCRWDNEFARLQGEAIQALPDYKIIQVTGPKLTDLYQQWLSSGEKAPKTRNLYLRALERFTAIIGKEHVSVVGRTDCRAFRDALKEQGLSVGTVNSYLASLSSLFTLAVDDEVVERNPTEGLSLKDTQHSKEKRLPFDEASLKKVFNSPVFNGERPKAGAGEASYWLPLLALYTGARLEEIGQLHPSDVHQETYQDGSAWVIEINDRQEGQHLKNAGSRRRIPLHPELIKLGFIDFAKKQKGDRIFHQLKADVFGTLTGNWSKWFGRYLRNVCGVTDKRMVFHSFRHTFKDMCRLAGIDEAVHDALTGHSSSSVSRNYGGLNYPLGPLVEAVEQLKFLGISKN</sequence>
<dbReference type="SUPFAM" id="SSF56349">
    <property type="entry name" value="DNA breaking-rejoining enzymes"/>
    <property type="match status" value="1"/>
</dbReference>
<keyword evidence="2" id="KW-0229">DNA integration</keyword>
<dbReference type="Pfam" id="PF13495">
    <property type="entry name" value="Phage_int_SAM_4"/>
    <property type="match status" value="1"/>
</dbReference>
<dbReference type="RefSeq" id="WP_186629211.1">
    <property type="nucleotide sequence ID" value="NZ_JACNYO010000017.1"/>
</dbReference>
<dbReference type="CDD" id="cd01184">
    <property type="entry name" value="INT_C_like_1"/>
    <property type="match status" value="1"/>
</dbReference>
<evidence type="ECO:0000259" key="6">
    <source>
        <dbReference type="PROSITE" id="PS51900"/>
    </source>
</evidence>
<dbReference type="EMBL" id="JACNYO010000017">
    <property type="protein sequence ID" value="MBC3213771.1"/>
    <property type="molecule type" value="Genomic_DNA"/>
</dbReference>
<dbReference type="Pfam" id="PF20172">
    <property type="entry name" value="DUF6538"/>
    <property type="match status" value="1"/>
</dbReference>
<name>A0AAW3WSJ4_SERFO</name>
<accession>A0AAW3WSJ4</accession>
<dbReference type="InterPro" id="IPR050090">
    <property type="entry name" value="Tyrosine_recombinase_XerCD"/>
</dbReference>
<dbReference type="AlphaFoldDB" id="A0AAW3WSJ4"/>
<feature type="domain" description="Core-binding (CB)" evidence="6">
    <location>
        <begin position="80"/>
        <end position="159"/>
    </location>
</feature>
<evidence type="ECO:0000256" key="2">
    <source>
        <dbReference type="ARBA" id="ARBA00022908"/>
    </source>
</evidence>
<gene>
    <name evidence="7" type="ORF">H8J20_16610</name>
</gene>
<protein>
    <submittedName>
        <fullName evidence="7">Phage integrase N-terminal SAM-like domain-containing protein</fullName>
    </submittedName>
</protein>
<keyword evidence="4" id="KW-0233">DNA recombination</keyword>
<dbReference type="PANTHER" id="PTHR30349:SF41">
    <property type="entry name" value="INTEGRASE_RECOMBINASE PROTEIN MJ0367-RELATED"/>
    <property type="match status" value="1"/>
</dbReference>
<keyword evidence="3 5" id="KW-0238">DNA-binding</keyword>
<evidence type="ECO:0000256" key="5">
    <source>
        <dbReference type="PROSITE-ProRule" id="PRU01248"/>
    </source>
</evidence>
<dbReference type="Gene3D" id="1.10.443.10">
    <property type="entry name" value="Intergrase catalytic core"/>
    <property type="match status" value="1"/>
</dbReference>
<dbReference type="PROSITE" id="PS51900">
    <property type="entry name" value="CB"/>
    <property type="match status" value="1"/>
</dbReference>
<evidence type="ECO:0000313" key="8">
    <source>
        <dbReference type="Proteomes" id="UP000659084"/>
    </source>
</evidence>
<dbReference type="InterPro" id="IPR046668">
    <property type="entry name" value="DUF6538"/>
</dbReference>
<dbReference type="Gene3D" id="1.10.150.130">
    <property type="match status" value="1"/>
</dbReference>
<dbReference type="GO" id="GO:0003677">
    <property type="term" value="F:DNA binding"/>
    <property type="evidence" value="ECO:0007669"/>
    <property type="project" value="UniProtKB-UniRule"/>
</dbReference>
<dbReference type="InterPro" id="IPR011010">
    <property type="entry name" value="DNA_brk_join_enz"/>
</dbReference>
<dbReference type="PANTHER" id="PTHR30349">
    <property type="entry name" value="PHAGE INTEGRASE-RELATED"/>
    <property type="match status" value="1"/>
</dbReference>
<dbReference type="InterPro" id="IPR004107">
    <property type="entry name" value="Integrase_SAM-like_N"/>
</dbReference>
<evidence type="ECO:0000313" key="7">
    <source>
        <dbReference type="EMBL" id="MBC3213771.1"/>
    </source>
</evidence>
<evidence type="ECO:0000256" key="1">
    <source>
        <dbReference type="ARBA" id="ARBA00008857"/>
    </source>
</evidence>
<comment type="caution">
    <text evidence="7">The sequence shown here is derived from an EMBL/GenBank/DDBJ whole genome shotgun (WGS) entry which is preliminary data.</text>
</comment>
<organism evidence="7 8">
    <name type="scientific">Serratia fonticola</name>
    <dbReference type="NCBI Taxonomy" id="47917"/>
    <lineage>
        <taxon>Bacteria</taxon>
        <taxon>Pseudomonadati</taxon>
        <taxon>Pseudomonadota</taxon>
        <taxon>Gammaproteobacteria</taxon>
        <taxon>Enterobacterales</taxon>
        <taxon>Yersiniaceae</taxon>
        <taxon>Serratia</taxon>
    </lineage>
</organism>
<dbReference type="InterPro" id="IPR044068">
    <property type="entry name" value="CB"/>
</dbReference>
<dbReference type="GO" id="GO:0006310">
    <property type="term" value="P:DNA recombination"/>
    <property type="evidence" value="ECO:0007669"/>
    <property type="project" value="UniProtKB-KW"/>
</dbReference>
<proteinExistence type="inferred from homology"/>
<dbReference type="GO" id="GO:0015074">
    <property type="term" value="P:DNA integration"/>
    <property type="evidence" value="ECO:0007669"/>
    <property type="project" value="UniProtKB-KW"/>
</dbReference>